<evidence type="ECO:0000313" key="5">
    <source>
        <dbReference type="EMBL" id="EAL8417043.1"/>
    </source>
</evidence>
<evidence type="ECO:0000313" key="3">
    <source>
        <dbReference type="EMBL" id="EAK1509422.1"/>
    </source>
</evidence>
<dbReference type="EMBL" id="AABKAB010000006">
    <property type="protein sequence ID" value="EAH8157176.1"/>
    <property type="molecule type" value="Genomic_DNA"/>
</dbReference>
<dbReference type="RefSeq" id="WP_002780405.1">
    <property type="nucleotide sequence ID" value="NZ_AANHVQ020000006.1"/>
</dbReference>
<dbReference type="Proteomes" id="UP000382436">
    <property type="component" value="Unassembled WGS sequence"/>
</dbReference>
<dbReference type="STRING" id="195.ATE51_02078"/>
<evidence type="ECO:0000313" key="4">
    <source>
        <dbReference type="EMBL" id="EAK4358713.1"/>
    </source>
</evidence>
<organism evidence="3 7">
    <name type="scientific">Campylobacter coli</name>
    <dbReference type="NCBI Taxonomy" id="195"/>
    <lineage>
        <taxon>Bacteria</taxon>
        <taxon>Pseudomonadati</taxon>
        <taxon>Campylobacterota</taxon>
        <taxon>Epsilonproteobacteria</taxon>
        <taxon>Campylobacterales</taxon>
        <taxon>Campylobacteraceae</taxon>
        <taxon>Campylobacter</taxon>
    </lineage>
</organism>
<sequence>MKKILFILSFLYILSPAYELKLNSNITALKLDQQELYIGTDKGEIYEYNLKDKSLKELLSLPKIKNYYEGDFARIYNIDVYQNSLLILSEGDFGAKNLSLYNNNLQIQTLQESSVKEAFFIDENTYLLVLLGSKIELVDKDLKRINEFKFSHSSLNDAALNEEKTKFIAGFESGEVELFDLKSWKILKNYDKMHKDNIYQVDFKNDTLISCGTDRRIGLVKNEEQTFLQKDFLIYTCALSPSGKLAAYSDNEEGFNEVFDTNTLKTVRIFKDENLMSEIIIFINERELIISGFGDKIVFRSLDESF</sequence>
<dbReference type="Proteomes" id="UP000333665">
    <property type="component" value="Unassembled WGS sequence"/>
</dbReference>
<reference evidence="4 8" key="3">
    <citation type="submission" date="2018-06" db="EMBL/GenBank/DDBJ databases">
        <authorList>
            <consortium name="NARMS: The National Antimicrobial Resistance Monitoring System"/>
        </authorList>
    </citation>
    <scope>NUCLEOTIDE SEQUENCE [LARGE SCALE GENOMIC DNA]</scope>
    <source>
        <strain evidence="4 8">FSIS11807978</strain>
        <strain evidence="5 6">FSIS11812579</strain>
    </source>
</reference>
<evidence type="ECO:0000313" key="7">
    <source>
        <dbReference type="Proteomes" id="UP000361993"/>
    </source>
</evidence>
<dbReference type="Proteomes" id="UP000365807">
    <property type="component" value="Unassembled WGS sequence"/>
</dbReference>
<evidence type="ECO:0000313" key="6">
    <source>
        <dbReference type="Proteomes" id="UP000333665"/>
    </source>
</evidence>
<gene>
    <name evidence="2" type="ORF">BZ274_02275</name>
    <name evidence="4" type="ORF">C6T04_07315</name>
    <name evidence="3" type="ORF">CJD00_03905</name>
    <name evidence="5" type="ORF">DYF97_06650</name>
    <name evidence="1" type="ORF">ES716_04465</name>
</gene>
<evidence type="ECO:0000313" key="10">
    <source>
        <dbReference type="Proteomes" id="UP000576616"/>
    </source>
</evidence>
<accession>A0A381CHK8</accession>
<dbReference type="GeneID" id="66544258"/>
<dbReference type="AlphaFoldDB" id="A0A381CHK8"/>
<dbReference type="SUPFAM" id="SSF50978">
    <property type="entry name" value="WD40 repeat-like"/>
    <property type="match status" value="1"/>
</dbReference>
<dbReference type="InterPro" id="IPR015943">
    <property type="entry name" value="WD40/YVTN_repeat-like_dom_sf"/>
</dbReference>
<protein>
    <submittedName>
        <fullName evidence="3">WD40 repeat domain-containing protein</fullName>
    </submittedName>
</protein>
<reference evidence="2 9" key="2">
    <citation type="submission" date="2018-05" db="EMBL/GenBank/DDBJ databases">
        <authorList>
            <consortium name="PulseNet: The National Subtyping Network for Foodborne Disease Surveillance"/>
            <person name="Tarr C.L."/>
            <person name="Trees E."/>
            <person name="Katz L.S."/>
            <person name="Carleton-Romer H.A."/>
            <person name="Stroika S."/>
            <person name="Kucerova Z."/>
            <person name="Roache K.F."/>
            <person name="Sabol A.L."/>
            <person name="Besser J."/>
            <person name="Gerner-Smidt P."/>
        </authorList>
    </citation>
    <scope>NUCLEOTIDE SEQUENCE [LARGE SCALE GENOMIC DNA]</scope>
    <source>
        <strain evidence="2 9">PNUSAC001435</strain>
        <strain evidence="1 10">PNUSAC007828</strain>
    </source>
</reference>
<dbReference type="Proteomes" id="UP000361993">
    <property type="component" value="Unassembled WGS sequence"/>
</dbReference>
<evidence type="ECO:0000313" key="8">
    <source>
        <dbReference type="Proteomes" id="UP000365807"/>
    </source>
</evidence>
<dbReference type="EMBL" id="AACDUL010000005">
    <property type="protein sequence ID" value="EAK1509422.1"/>
    <property type="molecule type" value="Genomic_DNA"/>
</dbReference>
<evidence type="ECO:0000313" key="1">
    <source>
        <dbReference type="EMBL" id="EAH8157176.1"/>
    </source>
</evidence>
<dbReference type="EMBL" id="AACRQU010000015">
    <property type="protein sequence ID" value="EAL8417043.1"/>
    <property type="molecule type" value="Genomic_DNA"/>
</dbReference>
<dbReference type="OrthoDB" id="11703at2"/>
<dbReference type="EMBL" id="AACGFG010000010">
    <property type="protein sequence ID" value="EAK4358713.1"/>
    <property type="molecule type" value="Genomic_DNA"/>
</dbReference>
<comment type="caution">
    <text evidence="3">The sequence shown here is derived from an EMBL/GenBank/DDBJ whole genome shotgun (WGS) entry which is preliminary data.</text>
</comment>
<dbReference type="Proteomes" id="UP000576616">
    <property type="component" value="Unassembled WGS sequence"/>
</dbReference>
<reference evidence="3 7" key="1">
    <citation type="submission" date="2018-05" db="EMBL/GenBank/DDBJ databases">
        <authorList>
            <consortium name="GenomeTrakr network: Whole genome sequencing for foodborne pathogen traceback"/>
        </authorList>
    </citation>
    <scope>NUCLEOTIDE SEQUENCE [LARGE SCALE GENOMIC DNA]</scope>
    <source>
        <strain evidence="3 7">NC_C6016</strain>
    </source>
</reference>
<evidence type="ECO:0000313" key="2">
    <source>
        <dbReference type="EMBL" id="EAJ9197010.1"/>
    </source>
</evidence>
<dbReference type="Gene3D" id="2.130.10.10">
    <property type="entry name" value="YVTN repeat-like/Quinoprotein amine dehydrogenase"/>
    <property type="match status" value="1"/>
</dbReference>
<dbReference type="InterPro" id="IPR036322">
    <property type="entry name" value="WD40_repeat_dom_sf"/>
</dbReference>
<evidence type="ECO:0000313" key="9">
    <source>
        <dbReference type="Proteomes" id="UP000382436"/>
    </source>
</evidence>
<dbReference type="EMBL" id="AACBVJ010000003">
    <property type="protein sequence ID" value="EAJ9197010.1"/>
    <property type="molecule type" value="Genomic_DNA"/>
</dbReference>
<name>A0A381CHK8_CAMCO</name>
<proteinExistence type="predicted"/>